<protein>
    <submittedName>
        <fullName evidence="1">Uncharacterized protein</fullName>
    </submittedName>
</protein>
<organism evidence="1 2">
    <name type="scientific">Sphingomonas parva</name>
    <dbReference type="NCBI Taxonomy" id="2555898"/>
    <lineage>
        <taxon>Bacteria</taxon>
        <taxon>Pseudomonadati</taxon>
        <taxon>Pseudomonadota</taxon>
        <taxon>Alphaproteobacteria</taxon>
        <taxon>Sphingomonadales</taxon>
        <taxon>Sphingomonadaceae</taxon>
        <taxon>Sphingomonas</taxon>
    </lineage>
</organism>
<dbReference type="OrthoDB" id="8742995at2"/>
<reference evidence="1 2" key="1">
    <citation type="submission" date="2019-03" db="EMBL/GenBank/DDBJ databases">
        <title>Genome sequence of Sphingomonas sp. 17J27-24.</title>
        <authorList>
            <person name="Kim M."/>
            <person name="Maeng S."/>
            <person name="Sathiyaraj S."/>
        </authorList>
    </citation>
    <scope>NUCLEOTIDE SEQUENCE [LARGE SCALE GENOMIC DNA]</scope>
    <source>
        <strain evidence="1 2">17J27-24</strain>
    </source>
</reference>
<comment type="caution">
    <text evidence="1">The sequence shown here is derived from an EMBL/GenBank/DDBJ whole genome shotgun (WGS) entry which is preliminary data.</text>
</comment>
<evidence type="ECO:0000313" key="1">
    <source>
        <dbReference type="EMBL" id="TFI59163.1"/>
    </source>
</evidence>
<dbReference type="EMBL" id="SPDV01000009">
    <property type="protein sequence ID" value="TFI59163.1"/>
    <property type="molecule type" value="Genomic_DNA"/>
</dbReference>
<gene>
    <name evidence="1" type="ORF">E2493_06470</name>
</gene>
<accession>A0A4Y8ZT24</accession>
<keyword evidence="2" id="KW-1185">Reference proteome</keyword>
<name>A0A4Y8ZT24_9SPHN</name>
<dbReference type="RefSeq" id="WP_135084918.1">
    <property type="nucleotide sequence ID" value="NZ_SPDV01000009.1"/>
</dbReference>
<sequence>MKKSSSELARGGEPPLDAVQAGEWLVWLLGQPHLSDYLNFVRDKVIDGDRISPRLLADEWRLANDLYYELEQGEAGAADGAECLPIGPDLATLQRSVLEDRYFLESFDTLPVEIRMVELSRLVVSQSNIGCDFAEGLQRTLPDPRDAEALFRFCLPLDRSQAPVRVRRSGKDRYVFTSPSTDFRLHPAAILEAGQVTGLKSFGPVASILAFPVGFGSNFLSVVRSEERLLLQNGYHRAFALLSAGVTHAPAVVQTVTRKDELRLAASDDVCEDPAFYFRAARPPLLRDFLDPRLGKRLRVRPMETTIEIEFKTRSSSGALI</sequence>
<proteinExistence type="predicted"/>
<dbReference type="Proteomes" id="UP000298213">
    <property type="component" value="Unassembled WGS sequence"/>
</dbReference>
<dbReference type="AlphaFoldDB" id="A0A4Y8ZT24"/>
<evidence type="ECO:0000313" key="2">
    <source>
        <dbReference type="Proteomes" id="UP000298213"/>
    </source>
</evidence>